<name>A0AAV7E5M1_ARIFI</name>
<keyword evidence="2" id="KW-1185">Reference proteome</keyword>
<proteinExistence type="predicted"/>
<organism evidence="1 2">
    <name type="scientific">Aristolochia fimbriata</name>
    <name type="common">White veined hardy Dutchman's pipe vine</name>
    <dbReference type="NCBI Taxonomy" id="158543"/>
    <lineage>
        <taxon>Eukaryota</taxon>
        <taxon>Viridiplantae</taxon>
        <taxon>Streptophyta</taxon>
        <taxon>Embryophyta</taxon>
        <taxon>Tracheophyta</taxon>
        <taxon>Spermatophyta</taxon>
        <taxon>Magnoliopsida</taxon>
        <taxon>Magnoliidae</taxon>
        <taxon>Piperales</taxon>
        <taxon>Aristolochiaceae</taxon>
        <taxon>Aristolochia</taxon>
    </lineage>
</organism>
<accession>A0AAV7E5M1</accession>
<dbReference type="EMBL" id="JAINDJ010000006">
    <property type="protein sequence ID" value="KAG9444064.1"/>
    <property type="molecule type" value="Genomic_DNA"/>
</dbReference>
<sequence>MAIINVRLSFSVQSDVAASGLRPPYLATHCHHDGEREKQLVSVPKKNSSCLKWSTTNDFACSALRTSYWKEWRHCKYSKNLCQRRFKESNRKIDVAGTTSDMFP</sequence>
<evidence type="ECO:0000313" key="2">
    <source>
        <dbReference type="Proteomes" id="UP000825729"/>
    </source>
</evidence>
<dbReference type="Proteomes" id="UP000825729">
    <property type="component" value="Unassembled WGS sequence"/>
</dbReference>
<gene>
    <name evidence="1" type="ORF">H6P81_015404</name>
</gene>
<dbReference type="AlphaFoldDB" id="A0AAV7E5M1"/>
<evidence type="ECO:0000313" key="1">
    <source>
        <dbReference type="EMBL" id="KAG9444064.1"/>
    </source>
</evidence>
<protein>
    <submittedName>
        <fullName evidence="1">Uncharacterized protein</fullName>
    </submittedName>
</protein>
<reference evidence="1 2" key="1">
    <citation type="submission" date="2021-07" db="EMBL/GenBank/DDBJ databases">
        <title>The Aristolochia fimbriata genome: insights into angiosperm evolution, floral development and chemical biosynthesis.</title>
        <authorList>
            <person name="Jiao Y."/>
        </authorList>
    </citation>
    <scope>NUCLEOTIDE SEQUENCE [LARGE SCALE GENOMIC DNA]</scope>
    <source>
        <strain evidence="1">IBCAS-2021</strain>
        <tissue evidence="1">Leaf</tissue>
    </source>
</reference>
<comment type="caution">
    <text evidence="1">The sequence shown here is derived from an EMBL/GenBank/DDBJ whole genome shotgun (WGS) entry which is preliminary data.</text>
</comment>